<name>A0A1H9ASV8_9HYPH</name>
<dbReference type="GO" id="GO:0006950">
    <property type="term" value="P:response to stress"/>
    <property type="evidence" value="ECO:0007669"/>
    <property type="project" value="TreeGrafter"/>
</dbReference>
<dbReference type="Proteomes" id="UP000199647">
    <property type="component" value="Unassembled WGS sequence"/>
</dbReference>
<dbReference type="Pfam" id="PF12802">
    <property type="entry name" value="MarR_2"/>
    <property type="match status" value="1"/>
</dbReference>
<feature type="domain" description="HTH marR-type" evidence="4">
    <location>
        <begin position="26"/>
        <end position="158"/>
    </location>
</feature>
<dbReference type="STRING" id="1855383.SAMN05216548_101520"/>
<proteinExistence type="predicted"/>
<evidence type="ECO:0000256" key="1">
    <source>
        <dbReference type="ARBA" id="ARBA00023015"/>
    </source>
</evidence>
<dbReference type="InterPro" id="IPR036390">
    <property type="entry name" value="WH_DNA-bd_sf"/>
</dbReference>
<keyword evidence="6" id="KW-1185">Reference proteome</keyword>
<dbReference type="InterPro" id="IPR023187">
    <property type="entry name" value="Tscrpt_reg_MarR-type_CS"/>
</dbReference>
<reference evidence="5 6" key="1">
    <citation type="submission" date="2016-10" db="EMBL/GenBank/DDBJ databases">
        <authorList>
            <person name="de Groot N.N."/>
        </authorList>
    </citation>
    <scope>NUCLEOTIDE SEQUENCE [LARGE SCALE GENOMIC DNA]</scope>
    <source>
        <strain evidence="5 6">A52C2</strain>
    </source>
</reference>
<evidence type="ECO:0000313" key="5">
    <source>
        <dbReference type="EMBL" id="SEP79912.1"/>
    </source>
</evidence>
<dbReference type="AlphaFoldDB" id="A0A1H9ASV8"/>
<dbReference type="InterPro" id="IPR036388">
    <property type="entry name" value="WH-like_DNA-bd_sf"/>
</dbReference>
<dbReference type="PROSITE" id="PS50995">
    <property type="entry name" value="HTH_MARR_2"/>
    <property type="match status" value="1"/>
</dbReference>
<dbReference type="Gene3D" id="1.10.10.10">
    <property type="entry name" value="Winged helix-like DNA-binding domain superfamily/Winged helix DNA-binding domain"/>
    <property type="match status" value="1"/>
</dbReference>
<dbReference type="SMART" id="SM00347">
    <property type="entry name" value="HTH_MARR"/>
    <property type="match status" value="1"/>
</dbReference>
<organism evidence="5 6">
    <name type="scientific">Faunimonas pinastri</name>
    <dbReference type="NCBI Taxonomy" id="1855383"/>
    <lineage>
        <taxon>Bacteria</taxon>
        <taxon>Pseudomonadati</taxon>
        <taxon>Pseudomonadota</taxon>
        <taxon>Alphaproteobacteria</taxon>
        <taxon>Hyphomicrobiales</taxon>
        <taxon>Afifellaceae</taxon>
        <taxon>Faunimonas</taxon>
    </lineage>
</organism>
<dbReference type="GO" id="GO:0003700">
    <property type="term" value="F:DNA-binding transcription factor activity"/>
    <property type="evidence" value="ECO:0007669"/>
    <property type="project" value="InterPro"/>
</dbReference>
<keyword evidence="3" id="KW-0804">Transcription</keyword>
<evidence type="ECO:0000259" key="4">
    <source>
        <dbReference type="PROSITE" id="PS50995"/>
    </source>
</evidence>
<keyword evidence="2 5" id="KW-0238">DNA-binding</keyword>
<sequence>MADIINAVEFAESRSASSDGDEGRDVTDVMELLFFSYRDFVSDPDEISAPYGFGRAHHRVLHFVNFNPGLTVADLLDILQVTKQSLGRVLKELVDLGFIEQKPGLRDRRQRLLFLTPSGKALNSKLESPQYRRIRRALEDVSPENRATILSFLFNMIDSEHRPTAARVALKQDMPEKKR</sequence>
<dbReference type="RefSeq" id="WP_092494989.1">
    <property type="nucleotide sequence ID" value="NZ_FOFG01000001.1"/>
</dbReference>
<dbReference type="EMBL" id="FOFG01000001">
    <property type="protein sequence ID" value="SEP79912.1"/>
    <property type="molecule type" value="Genomic_DNA"/>
</dbReference>
<dbReference type="PRINTS" id="PR00598">
    <property type="entry name" value="HTHMARR"/>
</dbReference>
<evidence type="ECO:0000313" key="6">
    <source>
        <dbReference type="Proteomes" id="UP000199647"/>
    </source>
</evidence>
<evidence type="ECO:0000256" key="3">
    <source>
        <dbReference type="ARBA" id="ARBA00023163"/>
    </source>
</evidence>
<dbReference type="InterPro" id="IPR039422">
    <property type="entry name" value="MarR/SlyA-like"/>
</dbReference>
<protein>
    <submittedName>
        <fullName evidence="5">DNA-binding transcriptional regulator, MarR family</fullName>
    </submittedName>
</protein>
<gene>
    <name evidence="5" type="ORF">SAMN05216548_101520</name>
</gene>
<dbReference type="PROSITE" id="PS01117">
    <property type="entry name" value="HTH_MARR_1"/>
    <property type="match status" value="1"/>
</dbReference>
<dbReference type="PANTHER" id="PTHR33164:SF44">
    <property type="entry name" value="TRANSCRIPTIONAL REGULATORY PROTEIN"/>
    <property type="match status" value="1"/>
</dbReference>
<dbReference type="SUPFAM" id="SSF46785">
    <property type="entry name" value="Winged helix' DNA-binding domain"/>
    <property type="match status" value="1"/>
</dbReference>
<dbReference type="InterPro" id="IPR000835">
    <property type="entry name" value="HTH_MarR-typ"/>
</dbReference>
<dbReference type="GO" id="GO:0003677">
    <property type="term" value="F:DNA binding"/>
    <property type="evidence" value="ECO:0007669"/>
    <property type="project" value="UniProtKB-KW"/>
</dbReference>
<accession>A0A1H9ASV8</accession>
<dbReference type="OrthoDB" id="9799368at2"/>
<evidence type="ECO:0000256" key="2">
    <source>
        <dbReference type="ARBA" id="ARBA00023125"/>
    </source>
</evidence>
<dbReference type="PANTHER" id="PTHR33164">
    <property type="entry name" value="TRANSCRIPTIONAL REGULATOR, MARR FAMILY"/>
    <property type="match status" value="1"/>
</dbReference>
<keyword evidence="1" id="KW-0805">Transcription regulation</keyword>